<accession>A0A316FIB5</accession>
<protein>
    <recommendedName>
        <fullName evidence="4">Haloacid dehalogenase-like hydrolase</fullName>
    </recommendedName>
</protein>
<organism evidence="2 3">
    <name type="scientific">Actinoplanes xinjiangensis</name>
    <dbReference type="NCBI Taxonomy" id="512350"/>
    <lineage>
        <taxon>Bacteria</taxon>
        <taxon>Bacillati</taxon>
        <taxon>Actinomycetota</taxon>
        <taxon>Actinomycetes</taxon>
        <taxon>Micromonosporales</taxon>
        <taxon>Micromonosporaceae</taxon>
        <taxon>Actinoplanes</taxon>
    </lineage>
</organism>
<proteinExistence type="predicted"/>
<sequence length="104" mass="10011">MFFDVDGTLVPGTSSGQHLAGLLGHAAVVREAEAAYAAGTLTNREVSVLDAATAHGLAAPAAAAMLTTAAAAPVDPSRRLAGRPVTAGPPVVAGGTAAAGPVSR</sequence>
<dbReference type="EMBL" id="QGGR01000006">
    <property type="protein sequence ID" value="PWK48003.1"/>
    <property type="molecule type" value="Genomic_DNA"/>
</dbReference>
<name>A0A316FIB5_9ACTN</name>
<reference evidence="2 3" key="1">
    <citation type="submission" date="2018-05" db="EMBL/GenBank/DDBJ databases">
        <title>Genomic Encyclopedia of Archaeal and Bacterial Type Strains, Phase II (KMG-II): from individual species to whole genera.</title>
        <authorList>
            <person name="Goeker M."/>
        </authorList>
    </citation>
    <scope>NUCLEOTIDE SEQUENCE [LARGE SCALE GENOMIC DNA]</scope>
    <source>
        <strain evidence="2 3">DSM 45184</strain>
    </source>
</reference>
<dbReference type="Proteomes" id="UP000245697">
    <property type="component" value="Unassembled WGS sequence"/>
</dbReference>
<evidence type="ECO:0000313" key="2">
    <source>
        <dbReference type="EMBL" id="PWK48003.1"/>
    </source>
</evidence>
<evidence type="ECO:0000256" key="1">
    <source>
        <dbReference type="SAM" id="MobiDB-lite"/>
    </source>
</evidence>
<comment type="caution">
    <text evidence="2">The sequence shown here is derived from an EMBL/GenBank/DDBJ whole genome shotgun (WGS) entry which is preliminary data.</text>
</comment>
<keyword evidence="3" id="KW-1185">Reference proteome</keyword>
<evidence type="ECO:0008006" key="4">
    <source>
        <dbReference type="Google" id="ProtNLM"/>
    </source>
</evidence>
<feature type="compositionally biased region" description="Low complexity" evidence="1">
    <location>
        <begin position="84"/>
        <end position="104"/>
    </location>
</feature>
<evidence type="ECO:0000313" key="3">
    <source>
        <dbReference type="Proteomes" id="UP000245697"/>
    </source>
</evidence>
<dbReference type="AlphaFoldDB" id="A0A316FIB5"/>
<feature type="region of interest" description="Disordered" evidence="1">
    <location>
        <begin position="77"/>
        <end position="104"/>
    </location>
</feature>
<gene>
    <name evidence="2" type="ORF">BC793_10630</name>
</gene>